<dbReference type="Pfam" id="PF07676">
    <property type="entry name" value="PD40"/>
    <property type="match status" value="2"/>
</dbReference>
<keyword evidence="5" id="KW-1185">Reference proteome</keyword>
<keyword evidence="2" id="KW-0645">Protease</keyword>
<dbReference type="PROSITE" id="PS51257">
    <property type="entry name" value="PROKAR_LIPOPROTEIN"/>
    <property type="match status" value="1"/>
</dbReference>
<evidence type="ECO:0000313" key="4">
    <source>
        <dbReference type="EMBL" id="KTD75136.1"/>
    </source>
</evidence>
<evidence type="ECO:0000256" key="2">
    <source>
        <dbReference type="ARBA" id="ARBA00022825"/>
    </source>
</evidence>
<dbReference type="PANTHER" id="PTHR42776">
    <property type="entry name" value="SERINE PEPTIDASE S9 FAMILY MEMBER"/>
    <property type="match status" value="1"/>
</dbReference>
<gene>
    <name evidence="4" type="ORF">Lwal_3177</name>
</gene>
<dbReference type="GO" id="GO:0006508">
    <property type="term" value="P:proteolysis"/>
    <property type="evidence" value="ECO:0007669"/>
    <property type="project" value="InterPro"/>
</dbReference>
<dbReference type="EMBL" id="LNZB01000060">
    <property type="protein sequence ID" value="KTD75136.1"/>
    <property type="molecule type" value="Genomic_DNA"/>
</dbReference>
<dbReference type="InterPro" id="IPR011659">
    <property type="entry name" value="WD40"/>
</dbReference>
<dbReference type="STRING" id="66969.Lwal_3177"/>
<dbReference type="Proteomes" id="UP000054729">
    <property type="component" value="Unassembled WGS sequence"/>
</dbReference>
<evidence type="ECO:0000259" key="3">
    <source>
        <dbReference type="Pfam" id="PF00326"/>
    </source>
</evidence>
<dbReference type="RefSeq" id="WP_058481762.1">
    <property type="nucleotide sequence ID" value="NZ_CAAAIQ010000005.1"/>
</dbReference>
<evidence type="ECO:0000256" key="1">
    <source>
        <dbReference type="ARBA" id="ARBA00022801"/>
    </source>
</evidence>
<dbReference type="GO" id="GO:0004252">
    <property type="term" value="F:serine-type endopeptidase activity"/>
    <property type="evidence" value="ECO:0007669"/>
    <property type="project" value="TreeGrafter"/>
</dbReference>
<reference evidence="4 5" key="1">
    <citation type="submission" date="2015-11" db="EMBL/GenBank/DDBJ databases">
        <title>Genomic analysis of 38 Legionella species identifies large and diverse effector repertoires.</title>
        <authorList>
            <person name="Burstein D."/>
            <person name="Amaro F."/>
            <person name="Zusman T."/>
            <person name="Lifshitz Z."/>
            <person name="Cohen O."/>
            <person name="Gilbert J.A."/>
            <person name="Pupko T."/>
            <person name="Shuman H.A."/>
            <person name="Segal G."/>
        </authorList>
    </citation>
    <scope>NUCLEOTIDE SEQUENCE [LARGE SCALE GENOMIC DNA]</scope>
    <source>
        <strain evidence="4 5">ATCC 51914</strain>
    </source>
</reference>
<organism evidence="4 5">
    <name type="scientific">Legionella waltersii</name>
    <dbReference type="NCBI Taxonomy" id="66969"/>
    <lineage>
        <taxon>Bacteria</taxon>
        <taxon>Pseudomonadati</taxon>
        <taxon>Pseudomonadota</taxon>
        <taxon>Gammaproteobacteria</taxon>
        <taxon>Legionellales</taxon>
        <taxon>Legionellaceae</taxon>
        <taxon>Legionella</taxon>
    </lineage>
</organism>
<dbReference type="PANTHER" id="PTHR42776:SF27">
    <property type="entry name" value="DIPEPTIDYL PEPTIDASE FAMILY MEMBER 6"/>
    <property type="match status" value="1"/>
</dbReference>
<dbReference type="OrthoDB" id="9812921at2"/>
<dbReference type="AlphaFoldDB" id="A0A0W1A1X5"/>
<dbReference type="SUPFAM" id="SSF82171">
    <property type="entry name" value="DPP6 N-terminal domain-like"/>
    <property type="match status" value="1"/>
</dbReference>
<dbReference type="InterPro" id="IPR001375">
    <property type="entry name" value="Peptidase_S9_cat"/>
</dbReference>
<accession>A0A0W1A1X5</accession>
<dbReference type="Gene3D" id="3.40.50.1820">
    <property type="entry name" value="alpha/beta hydrolase"/>
    <property type="match status" value="1"/>
</dbReference>
<dbReference type="InterPro" id="IPR029058">
    <property type="entry name" value="AB_hydrolase_fold"/>
</dbReference>
<protein>
    <submittedName>
        <fullName evidence="4">Acylaminoacyl peptidase</fullName>
    </submittedName>
</protein>
<proteinExistence type="predicted"/>
<sequence>MSRIIIALLMIFIACDEPSAAKRLVQLRDLYQIQYLSEPEISPDGKWASYTVSRYTERNNSSISEIWRVTLDGKISEPLMFSKDADYSMAKWSPDGRWLAYLSDAGEDGTNQLWLLSTDTNTPQQLTYFNGEVTDYSWAPDSHQIAFVAQESSNSYNEPIVVDQFQFKIDGIGYLHQKLQKLYIIRLTDKEITQLTNGDHDEYLPAWSPDGKYIAYVSRRGKDADRHFNDDIFLIEPHKTAEEKQLTHFLGSDMNPDYDSKLSWSPDSKNLAYIRSNEHQWIYYSPTQLATINIDTGKESIPVPIDKWVFKPTWSKDGSSIYVLIEESRNTYLNQVNPSTGQIKKLTSGLRVDSEYSLNQNKLVVLTSDDTHPSELYSVSPLFKQITFQNKELLETVQFKEVEDIEFKSTDGTVIQGLLIKPEEYIAGKPVSGFIFLHGGPVWQFSHEFNFETQWLAANGYAVIEPNPRGSSGRGFQFSKAIFADWGNLDVKDILAAADYAVSIGVVDPNRLGVGGWSYGGILTDYVIASDNRFKAAISGAGNANFLSSYGVDQYSPEYELELGKPWKNKDLYFKLSYPFFNADKIKTPTLFLCGQLDVNVPCAGSEQLYQALKSLNIPAELVIYPNEYHTIEKPSFIIDKLRRYAIWLEKYLH</sequence>
<feature type="domain" description="Peptidase S9 prolyl oligopeptidase catalytic" evidence="3">
    <location>
        <begin position="448"/>
        <end position="653"/>
    </location>
</feature>
<keyword evidence="1" id="KW-0378">Hydrolase</keyword>
<evidence type="ECO:0000313" key="5">
    <source>
        <dbReference type="Proteomes" id="UP000054729"/>
    </source>
</evidence>
<keyword evidence="2" id="KW-0720">Serine protease</keyword>
<dbReference type="InterPro" id="IPR011042">
    <property type="entry name" value="6-blade_b-propeller_TolB-like"/>
</dbReference>
<dbReference type="PATRIC" id="fig|66969.6.peg.3465"/>
<dbReference type="Pfam" id="PF00326">
    <property type="entry name" value="Peptidase_S9"/>
    <property type="match status" value="1"/>
</dbReference>
<dbReference type="SUPFAM" id="SSF53474">
    <property type="entry name" value="alpha/beta-Hydrolases"/>
    <property type="match status" value="1"/>
</dbReference>
<comment type="caution">
    <text evidence="4">The sequence shown here is derived from an EMBL/GenBank/DDBJ whole genome shotgun (WGS) entry which is preliminary data.</text>
</comment>
<name>A0A0W1A1X5_9GAMM</name>
<dbReference type="Gene3D" id="2.120.10.30">
    <property type="entry name" value="TolB, C-terminal domain"/>
    <property type="match status" value="2"/>
</dbReference>